<feature type="signal peptide" evidence="2">
    <location>
        <begin position="1"/>
        <end position="27"/>
    </location>
</feature>
<keyword evidence="2" id="KW-0732">Signal</keyword>
<evidence type="ECO:0008006" key="5">
    <source>
        <dbReference type="Google" id="ProtNLM"/>
    </source>
</evidence>
<gene>
    <name evidence="3" type="ORF">NDU88_003837</name>
</gene>
<feature type="region of interest" description="Disordered" evidence="1">
    <location>
        <begin position="36"/>
        <end position="57"/>
    </location>
</feature>
<accession>A0AAV7VGY7</accession>
<feature type="chain" id="PRO_5043473836" description="Secreted protein" evidence="2">
    <location>
        <begin position="28"/>
        <end position="142"/>
    </location>
</feature>
<name>A0AAV7VGY7_PLEWA</name>
<proteinExistence type="predicted"/>
<organism evidence="3 4">
    <name type="scientific">Pleurodeles waltl</name>
    <name type="common">Iberian ribbed newt</name>
    <dbReference type="NCBI Taxonomy" id="8319"/>
    <lineage>
        <taxon>Eukaryota</taxon>
        <taxon>Metazoa</taxon>
        <taxon>Chordata</taxon>
        <taxon>Craniata</taxon>
        <taxon>Vertebrata</taxon>
        <taxon>Euteleostomi</taxon>
        <taxon>Amphibia</taxon>
        <taxon>Batrachia</taxon>
        <taxon>Caudata</taxon>
        <taxon>Salamandroidea</taxon>
        <taxon>Salamandridae</taxon>
        <taxon>Pleurodelinae</taxon>
        <taxon>Pleurodeles</taxon>
    </lineage>
</organism>
<reference evidence="3" key="1">
    <citation type="journal article" date="2022" name="bioRxiv">
        <title>Sequencing and chromosome-scale assembly of the giantPleurodeles waltlgenome.</title>
        <authorList>
            <person name="Brown T."/>
            <person name="Elewa A."/>
            <person name="Iarovenko S."/>
            <person name="Subramanian E."/>
            <person name="Araus A.J."/>
            <person name="Petzold A."/>
            <person name="Susuki M."/>
            <person name="Suzuki K.-i.T."/>
            <person name="Hayashi T."/>
            <person name="Toyoda A."/>
            <person name="Oliveira C."/>
            <person name="Osipova E."/>
            <person name="Leigh N.D."/>
            <person name="Simon A."/>
            <person name="Yun M.H."/>
        </authorList>
    </citation>
    <scope>NUCLEOTIDE SEQUENCE</scope>
    <source>
        <strain evidence="3">20211129_DDA</strain>
        <tissue evidence="3">Liver</tissue>
    </source>
</reference>
<dbReference type="Proteomes" id="UP001066276">
    <property type="component" value="Chromosome 2_1"/>
</dbReference>
<protein>
    <recommendedName>
        <fullName evidence="5">Secreted protein</fullName>
    </recommendedName>
</protein>
<evidence type="ECO:0000256" key="1">
    <source>
        <dbReference type="SAM" id="MobiDB-lite"/>
    </source>
</evidence>
<comment type="caution">
    <text evidence="3">The sequence shown here is derived from an EMBL/GenBank/DDBJ whole genome shotgun (WGS) entry which is preliminary data.</text>
</comment>
<dbReference type="EMBL" id="JANPWB010000003">
    <property type="protein sequence ID" value="KAJ1200007.1"/>
    <property type="molecule type" value="Genomic_DNA"/>
</dbReference>
<dbReference type="AlphaFoldDB" id="A0AAV7VGY7"/>
<feature type="region of interest" description="Disordered" evidence="1">
    <location>
        <begin position="88"/>
        <end position="142"/>
    </location>
</feature>
<keyword evidence="4" id="KW-1185">Reference proteome</keyword>
<sequence>MAVLPLLFSYFSSSMLLLLSSSDWSAGSTHYQRRIQAGSGGPRYRRAPSSPQARAVRSIRSPALRHRLRPADATSGFFGIEGLFSAGRAPARKSPASRGGSGRRLRSLRLPRDLPVGARSGLRGSPVPSQAPPRCDCGMPQG</sequence>
<evidence type="ECO:0000313" key="3">
    <source>
        <dbReference type="EMBL" id="KAJ1200007.1"/>
    </source>
</evidence>
<evidence type="ECO:0000313" key="4">
    <source>
        <dbReference type="Proteomes" id="UP001066276"/>
    </source>
</evidence>
<evidence type="ECO:0000256" key="2">
    <source>
        <dbReference type="SAM" id="SignalP"/>
    </source>
</evidence>